<keyword evidence="4" id="KW-0732">Signal</keyword>
<evidence type="ECO:0000256" key="3">
    <source>
        <dbReference type="SAM" id="MobiDB-lite"/>
    </source>
</evidence>
<dbReference type="InterPro" id="IPR058624">
    <property type="entry name" value="MdtA-like_HH"/>
</dbReference>
<dbReference type="Gene3D" id="1.10.287.470">
    <property type="entry name" value="Helix hairpin bin"/>
    <property type="match status" value="1"/>
</dbReference>
<keyword evidence="10" id="KW-1185">Reference proteome</keyword>
<evidence type="ECO:0000259" key="7">
    <source>
        <dbReference type="Pfam" id="PF25944"/>
    </source>
</evidence>
<feature type="chain" id="PRO_5032452341" evidence="4">
    <location>
        <begin position="23"/>
        <end position="410"/>
    </location>
</feature>
<dbReference type="NCBIfam" id="TIGR01730">
    <property type="entry name" value="RND_mfp"/>
    <property type="match status" value="1"/>
</dbReference>
<proteinExistence type="inferred from homology"/>
<comment type="caution">
    <text evidence="9">The sequence shown here is derived from an EMBL/GenBank/DDBJ whole genome shotgun (WGS) entry which is preliminary data.</text>
</comment>
<dbReference type="Pfam" id="PF25967">
    <property type="entry name" value="RND-MFP_C"/>
    <property type="match status" value="1"/>
</dbReference>
<dbReference type="Pfam" id="PF25917">
    <property type="entry name" value="BSH_RND"/>
    <property type="match status" value="1"/>
</dbReference>
<evidence type="ECO:0000259" key="6">
    <source>
        <dbReference type="Pfam" id="PF25917"/>
    </source>
</evidence>
<dbReference type="Pfam" id="PF25944">
    <property type="entry name" value="Beta-barrel_RND"/>
    <property type="match status" value="1"/>
</dbReference>
<feature type="domain" description="Multidrug resistance protein MdtA-like barrel-sandwich hybrid" evidence="6">
    <location>
        <begin position="66"/>
        <end position="204"/>
    </location>
</feature>
<dbReference type="AlphaFoldDB" id="A0A841LAS4"/>
<dbReference type="Gene3D" id="2.40.30.170">
    <property type="match status" value="1"/>
</dbReference>
<feature type="compositionally biased region" description="Pro residues" evidence="3">
    <location>
        <begin position="382"/>
        <end position="392"/>
    </location>
</feature>
<comment type="subcellular location">
    <subcellularLocation>
        <location evidence="1">Cell envelope</location>
    </subcellularLocation>
</comment>
<sequence>MIKVRRVMRANVALVAATVALAACSEAPPPAGPPGGAAPPVTVATPLVKPIVDWDDYVGRFEARQSVEVRPRVSGYVARIAFRDGDFVRAGQLLYVIDPRPFEAAAAQARAEVARAEAGAVLARANFARSESLFKDEAVSREENETLKARTGEAEAGLAAARATARARALDLEFTRVTAPISGRLSDRRVDVGGFVQAGETVLTSVVTLDPIHFIFTGSEAVYLKYQRANQAGTRPSSRVAPNPVDIRLADETDYRWKGRMDFVDNAIDQGSGTIRGRAVVRNPDGFLTPGMFGHMRLIGSGAYEGMLIPESAVVTDQTRKLALVVDGKGVVSPRVLQLGPLVEGLRVVRSGLTKTDRVIIEGVQRVRPGMQATPKAGRIVPPAPGTGPTAPPVIELPAAEGTTTSASAN</sequence>
<dbReference type="PROSITE" id="PS51257">
    <property type="entry name" value="PROKAR_LIPOPROTEIN"/>
    <property type="match status" value="1"/>
</dbReference>
<dbReference type="Gene3D" id="2.40.420.20">
    <property type="match status" value="1"/>
</dbReference>
<feature type="domain" description="Multidrug resistance protein MdtA-like beta-barrel" evidence="7">
    <location>
        <begin position="211"/>
        <end position="298"/>
    </location>
</feature>
<feature type="signal peptide" evidence="4">
    <location>
        <begin position="1"/>
        <end position="22"/>
    </location>
</feature>
<dbReference type="InterPro" id="IPR058626">
    <property type="entry name" value="MdtA-like_b-barrel"/>
</dbReference>
<dbReference type="Pfam" id="PF25876">
    <property type="entry name" value="HH_MFP_RND"/>
    <property type="match status" value="1"/>
</dbReference>
<dbReference type="PANTHER" id="PTHR30158">
    <property type="entry name" value="ACRA/E-RELATED COMPONENT OF DRUG EFFLUX TRANSPORTER"/>
    <property type="match status" value="1"/>
</dbReference>
<name>A0A841LAS4_9SPHN</name>
<evidence type="ECO:0000313" key="10">
    <source>
        <dbReference type="Proteomes" id="UP000538147"/>
    </source>
</evidence>
<dbReference type="GO" id="GO:0005886">
    <property type="term" value="C:plasma membrane"/>
    <property type="evidence" value="ECO:0007669"/>
    <property type="project" value="TreeGrafter"/>
</dbReference>
<evidence type="ECO:0000313" key="9">
    <source>
        <dbReference type="EMBL" id="MBB6228751.1"/>
    </source>
</evidence>
<dbReference type="InterPro" id="IPR006143">
    <property type="entry name" value="RND_pump_MFP"/>
</dbReference>
<dbReference type="EMBL" id="JACIIV010000023">
    <property type="protein sequence ID" value="MBB6228751.1"/>
    <property type="molecule type" value="Genomic_DNA"/>
</dbReference>
<evidence type="ECO:0000256" key="2">
    <source>
        <dbReference type="ARBA" id="ARBA00009477"/>
    </source>
</evidence>
<dbReference type="SUPFAM" id="SSF111369">
    <property type="entry name" value="HlyD-like secretion proteins"/>
    <property type="match status" value="1"/>
</dbReference>
<feature type="domain" description="Multidrug resistance protein MdtA-like C-terminal permuted SH3" evidence="8">
    <location>
        <begin position="307"/>
        <end position="366"/>
    </location>
</feature>
<comment type="similarity">
    <text evidence="2">Belongs to the membrane fusion protein (MFP) (TC 8.A.1) family.</text>
</comment>
<feature type="domain" description="Multidrug resistance protein MdtA-like alpha-helical hairpin" evidence="5">
    <location>
        <begin position="107"/>
        <end position="175"/>
    </location>
</feature>
<dbReference type="InterPro" id="IPR058627">
    <property type="entry name" value="MdtA-like_C"/>
</dbReference>
<dbReference type="GO" id="GO:0046677">
    <property type="term" value="P:response to antibiotic"/>
    <property type="evidence" value="ECO:0007669"/>
    <property type="project" value="TreeGrafter"/>
</dbReference>
<evidence type="ECO:0000256" key="4">
    <source>
        <dbReference type="SAM" id="SignalP"/>
    </source>
</evidence>
<gene>
    <name evidence="9" type="ORF">FHS79_002942</name>
</gene>
<dbReference type="Proteomes" id="UP000538147">
    <property type="component" value="Unassembled WGS sequence"/>
</dbReference>
<evidence type="ECO:0000259" key="8">
    <source>
        <dbReference type="Pfam" id="PF25967"/>
    </source>
</evidence>
<organism evidence="9 10">
    <name type="scientific">Polymorphobacter multimanifer</name>
    <dbReference type="NCBI Taxonomy" id="1070431"/>
    <lineage>
        <taxon>Bacteria</taxon>
        <taxon>Pseudomonadati</taxon>
        <taxon>Pseudomonadota</taxon>
        <taxon>Alphaproteobacteria</taxon>
        <taxon>Sphingomonadales</taxon>
        <taxon>Sphingosinicellaceae</taxon>
        <taxon>Polymorphobacter</taxon>
    </lineage>
</organism>
<reference evidence="9 10" key="1">
    <citation type="submission" date="2020-08" db="EMBL/GenBank/DDBJ databases">
        <title>Genomic Encyclopedia of Type Strains, Phase IV (KMG-IV): sequencing the most valuable type-strain genomes for metagenomic binning, comparative biology and taxonomic classification.</title>
        <authorList>
            <person name="Goeker M."/>
        </authorList>
    </citation>
    <scope>NUCLEOTIDE SEQUENCE [LARGE SCALE GENOMIC DNA]</scope>
    <source>
        <strain evidence="9 10">DSM 102189</strain>
    </source>
</reference>
<accession>A0A841LAS4</accession>
<evidence type="ECO:0000259" key="5">
    <source>
        <dbReference type="Pfam" id="PF25876"/>
    </source>
</evidence>
<dbReference type="PANTHER" id="PTHR30158:SF10">
    <property type="entry name" value="CATION EFFLUX PUMP"/>
    <property type="match status" value="1"/>
</dbReference>
<dbReference type="Gene3D" id="2.40.50.100">
    <property type="match status" value="1"/>
</dbReference>
<dbReference type="RefSeq" id="WP_243452916.1">
    <property type="nucleotide sequence ID" value="NZ_JACIIV010000023.1"/>
</dbReference>
<dbReference type="InterPro" id="IPR058625">
    <property type="entry name" value="MdtA-like_BSH"/>
</dbReference>
<dbReference type="GO" id="GO:0022857">
    <property type="term" value="F:transmembrane transporter activity"/>
    <property type="evidence" value="ECO:0007669"/>
    <property type="project" value="InterPro"/>
</dbReference>
<feature type="region of interest" description="Disordered" evidence="3">
    <location>
        <begin position="374"/>
        <end position="410"/>
    </location>
</feature>
<protein>
    <submittedName>
        <fullName evidence="9">RND family efflux transporter MFP subunit</fullName>
    </submittedName>
</protein>
<dbReference type="GO" id="GO:0030313">
    <property type="term" value="C:cell envelope"/>
    <property type="evidence" value="ECO:0007669"/>
    <property type="project" value="UniProtKB-SubCell"/>
</dbReference>
<evidence type="ECO:0000256" key="1">
    <source>
        <dbReference type="ARBA" id="ARBA00004196"/>
    </source>
</evidence>